<dbReference type="GO" id="GO:0006567">
    <property type="term" value="P:L-threonine catabolic process"/>
    <property type="evidence" value="ECO:0007669"/>
    <property type="project" value="TreeGrafter"/>
</dbReference>
<sequence>MYSARVTLEGVHSTCRHSTDREVALMILMAYLSYVMASALRLPIHRLVQAADSVSAKILRKTLGGGMQQIGVLCAAASVDKKILLSWKAITETLRFWQVYCHILKGSKISRTKLCNTLEQHGVLVLPEEVINKVREQCSSVPALKVKRLSVYYLLFRCSRSVISSSFHNANRKTRGQDILWIRNTISSYSGHF</sequence>
<evidence type="ECO:0000313" key="2">
    <source>
        <dbReference type="Proteomes" id="UP000224567"/>
    </source>
</evidence>
<dbReference type="PANTHER" id="PTHR48097">
    <property type="entry name" value="L-THREONINE ALDOLASE-RELATED"/>
    <property type="match status" value="1"/>
</dbReference>
<reference evidence="2" key="2">
    <citation type="journal article" date="2017" name="J. Anim. Genet.">
        <title>Multiple reference genome sequences of hot pepper reveal the massive evolution of plant disease resistance genes by retroduplication.</title>
        <authorList>
            <person name="Kim S."/>
            <person name="Park J."/>
            <person name="Yeom S.-I."/>
            <person name="Kim Y.-M."/>
            <person name="Seo E."/>
            <person name="Kim K.-T."/>
            <person name="Kim M.-S."/>
            <person name="Lee J.M."/>
            <person name="Cheong K."/>
            <person name="Shin H.-S."/>
            <person name="Kim S.-B."/>
            <person name="Han K."/>
            <person name="Lee J."/>
            <person name="Park M."/>
            <person name="Lee H.-A."/>
            <person name="Lee H.-Y."/>
            <person name="Lee Y."/>
            <person name="Oh S."/>
            <person name="Lee J.H."/>
            <person name="Choi E."/>
            <person name="Choi E."/>
            <person name="Lee S.E."/>
            <person name="Jeon J."/>
            <person name="Kim H."/>
            <person name="Choi G."/>
            <person name="Song H."/>
            <person name="Lee J."/>
            <person name="Lee S.-C."/>
            <person name="Kwon J.-K."/>
            <person name="Lee H.-Y."/>
            <person name="Koo N."/>
            <person name="Hong Y."/>
            <person name="Kim R.W."/>
            <person name="Kang W.-H."/>
            <person name="Huh J.H."/>
            <person name="Kang B.-C."/>
            <person name="Yang T.-J."/>
            <person name="Lee Y.-H."/>
            <person name="Bennetzen J.L."/>
            <person name="Choi D."/>
        </authorList>
    </citation>
    <scope>NUCLEOTIDE SEQUENCE [LARGE SCALE GENOMIC DNA]</scope>
    <source>
        <strain evidence="2">cv. PBC81</strain>
    </source>
</reference>
<dbReference type="Gene3D" id="3.40.640.10">
    <property type="entry name" value="Type I PLP-dependent aspartate aminotransferase-like (Major domain)"/>
    <property type="match status" value="1"/>
</dbReference>
<dbReference type="EMBL" id="MLFT02000004">
    <property type="protein sequence ID" value="PHT51277.1"/>
    <property type="molecule type" value="Genomic_DNA"/>
</dbReference>
<comment type="caution">
    <text evidence="1">The sequence shown here is derived from an EMBL/GenBank/DDBJ whole genome shotgun (WGS) entry which is preliminary data.</text>
</comment>
<dbReference type="STRING" id="33114.A0A2G2X1B0"/>
<gene>
    <name evidence="1" type="ORF">CQW23_11024</name>
</gene>
<reference evidence="1 2" key="1">
    <citation type="journal article" date="2017" name="Genome Biol.">
        <title>New reference genome sequences of hot pepper reveal the massive evolution of plant disease-resistance genes by retroduplication.</title>
        <authorList>
            <person name="Kim S."/>
            <person name="Park J."/>
            <person name="Yeom S.I."/>
            <person name="Kim Y.M."/>
            <person name="Seo E."/>
            <person name="Kim K.T."/>
            <person name="Kim M.S."/>
            <person name="Lee J.M."/>
            <person name="Cheong K."/>
            <person name="Shin H.S."/>
            <person name="Kim S.B."/>
            <person name="Han K."/>
            <person name="Lee J."/>
            <person name="Park M."/>
            <person name="Lee H.A."/>
            <person name="Lee H.Y."/>
            <person name="Lee Y."/>
            <person name="Oh S."/>
            <person name="Lee J.H."/>
            <person name="Choi E."/>
            <person name="Choi E."/>
            <person name="Lee S.E."/>
            <person name="Jeon J."/>
            <person name="Kim H."/>
            <person name="Choi G."/>
            <person name="Song H."/>
            <person name="Lee J."/>
            <person name="Lee S.C."/>
            <person name="Kwon J.K."/>
            <person name="Lee H.Y."/>
            <person name="Koo N."/>
            <person name="Hong Y."/>
            <person name="Kim R.W."/>
            <person name="Kang W.H."/>
            <person name="Huh J.H."/>
            <person name="Kang B.C."/>
            <person name="Yang T.J."/>
            <person name="Lee Y.H."/>
            <person name="Bennetzen J.L."/>
            <person name="Choi D."/>
        </authorList>
    </citation>
    <scope>NUCLEOTIDE SEQUENCE [LARGE SCALE GENOMIC DNA]</scope>
    <source>
        <strain evidence="2">cv. PBC81</strain>
    </source>
</reference>
<name>A0A2G2X1B0_CAPBA</name>
<dbReference type="OrthoDB" id="1707982at2759"/>
<proteinExistence type="predicted"/>
<keyword evidence="2" id="KW-1185">Reference proteome</keyword>
<dbReference type="PANTHER" id="PTHR48097:SF9">
    <property type="entry name" value="L-THREONINE ALDOLASE"/>
    <property type="match status" value="1"/>
</dbReference>
<dbReference type="GO" id="GO:0005829">
    <property type="term" value="C:cytosol"/>
    <property type="evidence" value="ECO:0007669"/>
    <property type="project" value="TreeGrafter"/>
</dbReference>
<dbReference type="GO" id="GO:0006545">
    <property type="term" value="P:glycine biosynthetic process"/>
    <property type="evidence" value="ECO:0007669"/>
    <property type="project" value="TreeGrafter"/>
</dbReference>
<accession>A0A2G2X1B0</accession>
<dbReference type="Proteomes" id="UP000224567">
    <property type="component" value="Unassembled WGS sequence"/>
</dbReference>
<evidence type="ECO:0000313" key="1">
    <source>
        <dbReference type="EMBL" id="PHT51277.1"/>
    </source>
</evidence>
<dbReference type="GO" id="GO:0008732">
    <property type="term" value="F:L-allo-threonine aldolase activity"/>
    <property type="evidence" value="ECO:0007669"/>
    <property type="project" value="TreeGrafter"/>
</dbReference>
<dbReference type="InterPro" id="IPR015421">
    <property type="entry name" value="PyrdxlP-dep_Trfase_major"/>
</dbReference>
<protein>
    <submittedName>
        <fullName evidence="1">Uncharacterized protein</fullName>
    </submittedName>
</protein>
<organism evidence="1 2">
    <name type="scientific">Capsicum baccatum</name>
    <name type="common">Peruvian pepper</name>
    <dbReference type="NCBI Taxonomy" id="33114"/>
    <lineage>
        <taxon>Eukaryota</taxon>
        <taxon>Viridiplantae</taxon>
        <taxon>Streptophyta</taxon>
        <taxon>Embryophyta</taxon>
        <taxon>Tracheophyta</taxon>
        <taxon>Spermatophyta</taxon>
        <taxon>Magnoliopsida</taxon>
        <taxon>eudicotyledons</taxon>
        <taxon>Gunneridae</taxon>
        <taxon>Pentapetalae</taxon>
        <taxon>asterids</taxon>
        <taxon>lamiids</taxon>
        <taxon>Solanales</taxon>
        <taxon>Solanaceae</taxon>
        <taxon>Solanoideae</taxon>
        <taxon>Capsiceae</taxon>
        <taxon>Capsicum</taxon>
    </lineage>
</organism>
<dbReference type="AlphaFoldDB" id="A0A2G2X1B0"/>